<name>A0A9D6L5K9_UNCEI</name>
<dbReference type="GO" id="GO:0140359">
    <property type="term" value="F:ABC-type transporter activity"/>
    <property type="evidence" value="ECO:0007669"/>
    <property type="project" value="InterPro"/>
</dbReference>
<dbReference type="Pfam" id="PF12679">
    <property type="entry name" value="ABC2_membrane_2"/>
    <property type="match status" value="1"/>
</dbReference>
<dbReference type="PANTHER" id="PTHR43471:SF10">
    <property type="entry name" value="SLL1107 PROTEIN"/>
    <property type="match status" value="1"/>
</dbReference>
<dbReference type="GO" id="GO:0005886">
    <property type="term" value="C:plasma membrane"/>
    <property type="evidence" value="ECO:0007669"/>
    <property type="project" value="UniProtKB-SubCell"/>
</dbReference>
<proteinExistence type="predicted"/>
<feature type="transmembrane region" description="Helical" evidence="1">
    <location>
        <begin position="254"/>
        <end position="273"/>
    </location>
</feature>
<dbReference type="EMBL" id="JACQAY010000060">
    <property type="protein sequence ID" value="MBI3539041.1"/>
    <property type="molecule type" value="Genomic_DNA"/>
</dbReference>
<keyword evidence="1" id="KW-0472">Membrane</keyword>
<evidence type="ECO:0000313" key="3">
    <source>
        <dbReference type="Proteomes" id="UP000807850"/>
    </source>
</evidence>
<dbReference type="PANTHER" id="PTHR43471">
    <property type="entry name" value="ABC TRANSPORTER PERMEASE"/>
    <property type="match status" value="1"/>
</dbReference>
<protein>
    <submittedName>
        <fullName evidence="2">ABC transporter permease subunit</fullName>
    </submittedName>
</protein>
<feature type="transmembrane region" description="Helical" evidence="1">
    <location>
        <begin position="20"/>
        <end position="43"/>
    </location>
</feature>
<feature type="transmembrane region" description="Helical" evidence="1">
    <location>
        <begin position="115"/>
        <end position="139"/>
    </location>
</feature>
<comment type="caution">
    <text evidence="2">The sequence shown here is derived from an EMBL/GenBank/DDBJ whole genome shotgun (WGS) entry which is preliminary data.</text>
</comment>
<evidence type="ECO:0000256" key="1">
    <source>
        <dbReference type="SAM" id="Phobius"/>
    </source>
</evidence>
<keyword evidence="1" id="KW-1133">Transmembrane helix</keyword>
<feature type="transmembrane region" description="Helical" evidence="1">
    <location>
        <begin position="151"/>
        <end position="169"/>
    </location>
</feature>
<feature type="transmembrane region" description="Helical" evidence="1">
    <location>
        <begin position="63"/>
        <end position="85"/>
    </location>
</feature>
<keyword evidence="1" id="KW-0812">Transmembrane</keyword>
<reference evidence="2" key="1">
    <citation type="submission" date="2020-07" db="EMBL/GenBank/DDBJ databases">
        <title>Huge and variable diversity of episymbiotic CPR bacteria and DPANN archaea in groundwater ecosystems.</title>
        <authorList>
            <person name="He C.Y."/>
            <person name="Keren R."/>
            <person name="Whittaker M."/>
            <person name="Farag I.F."/>
            <person name="Doudna J."/>
            <person name="Cate J.H.D."/>
            <person name="Banfield J.F."/>
        </authorList>
    </citation>
    <scope>NUCLEOTIDE SEQUENCE</scope>
    <source>
        <strain evidence="2">NC_groundwater_928_Pr1_S-0.2um_72_17</strain>
    </source>
</reference>
<gene>
    <name evidence="2" type="ORF">HY076_02060</name>
</gene>
<dbReference type="Proteomes" id="UP000807850">
    <property type="component" value="Unassembled WGS sequence"/>
</dbReference>
<evidence type="ECO:0000313" key="2">
    <source>
        <dbReference type="EMBL" id="MBI3539041.1"/>
    </source>
</evidence>
<organism evidence="2 3">
    <name type="scientific">Eiseniibacteriota bacterium</name>
    <dbReference type="NCBI Taxonomy" id="2212470"/>
    <lineage>
        <taxon>Bacteria</taxon>
        <taxon>Candidatus Eiseniibacteriota</taxon>
    </lineage>
</organism>
<dbReference type="AlphaFoldDB" id="A0A9D6L5K9"/>
<accession>A0A9D6L5K9</accession>
<sequence>MRRLIVIAHLTLHEALRRRVLLAALIGGAAFLALYAIGFHFIVRDLAHQTRITLLERRVALNGITLAGLFAVNLLTVMSAVLLPLDTLSGEIASGSIQTLAAKPMRRAEIVLGKWLAHVAVVLGYLAVMAGGVLLVARFTADFVPPAIADGLPLMAIEAVLLVSISIAGGTRLSTVTNGMAAFGLYGIAFVGNWVEQIGTFVNNAAARNVGTVASLIMPAEALWQRAAWFMQPAIMRDLHATPFSPVSVASPAMVWWAAGYAIVAVLLAVRGFQRRQL</sequence>
<feature type="transmembrane region" description="Helical" evidence="1">
    <location>
        <begin position="176"/>
        <end position="195"/>
    </location>
</feature>